<accession>A0A942UW62</accession>
<feature type="domain" description="N-acetyltransferase" evidence="1">
    <location>
        <begin position="110"/>
        <end position="263"/>
    </location>
</feature>
<dbReference type="RefSeq" id="WP_203365449.1">
    <property type="nucleotide sequence ID" value="NZ_WSFT01000016.1"/>
</dbReference>
<keyword evidence="3" id="KW-1185">Reference proteome</keyword>
<dbReference type="AlphaFoldDB" id="A0A942UW62"/>
<comment type="caution">
    <text evidence="2">The sequence shown here is derived from an EMBL/GenBank/DDBJ whole genome shotgun (WGS) entry which is preliminary data.</text>
</comment>
<dbReference type="Gene3D" id="3.40.630.30">
    <property type="match status" value="1"/>
</dbReference>
<evidence type="ECO:0000313" key="3">
    <source>
        <dbReference type="Proteomes" id="UP000724672"/>
    </source>
</evidence>
<dbReference type="InterPro" id="IPR000182">
    <property type="entry name" value="GNAT_dom"/>
</dbReference>
<dbReference type="EMBL" id="WSFT01000016">
    <property type="protein sequence ID" value="MBS4537526.1"/>
    <property type="molecule type" value="Genomic_DNA"/>
</dbReference>
<protein>
    <submittedName>
        <fullName evidence="2">GNAT family N-acetyltransferase</fullName>
    </submittedName>
</protein>
<gene>
    <name evidence="2" type="ORF">GOQ27_03575</name>
</gene>
<dbReference type="Gene3D" id="3.40.630.110">
    <property type="entry name" value="GNAT acetyltransferase-like"/>
    <property type="match status" value="1"/>
</dbReference>
<dbReference type="Pfam" id="PF12746">
    <property type="entry name" value="GNAT_acetyltran"/>
    <property type="match status" value="1"/>
</dbReference>
<proteinExistence type="predicted"/>
<dbReference type="Proteomes" id="UP000724672">
    <property type="component" value="Unassembled WGS sequence"/>
</dbReference>
<name>A0A942UW62_9FIRM</name>
<dbReference type="CDD" id="cd04301">
    <property type="entry name" value="NAT_SF"/>
    <property type="match status" value="1"/>
</dbReference>
<sequence>MIKLERKEFKKVTHLIKTQDELSVFSVINGSMPGEIYVNDIEHPTVALIKTNECSLITGASNDEDFNSQVNSKVDFWDQLTPDSSEWIDKIPTIHKNSFIRKYIRRHYELEIDKFLECDLKLPEGYEIEKVDLSIIKLKDYDNSDEVLGWLESWGDDEKFQKYGSGYFIHNNKVIVSWSLSDCYFEDKIAIGVHTDERYRNNGLGRMVVSATIKDCFAKGYKKIDWLCVDSNKGSITIAEKLGFTYKNNYYSFSSYPPIENLTDLTELEWHEWAEYLEDASKTEGTLILDCLYSYIKSNDVEKTISIMKNINTQKITIDYLKIKDYINELQTYGMCSNFNKKIWCDFFNESISV</sequence>
<evidence type="ECO:0000259" key="1">
    <source>
        <dbReference type="PROSITE" id="PS51186"/>
    </source>
</evidence>
<dbReference type="PROSITE" id="PS51186">
    <property type="entry name" value="GNAT"/>
    <property type="match status" value="1"/>
</dbReference>
<dbReference type="GO" id="GO:0016747">
    <property type="term" value="F:acyltransferase activity, transferring groups other than amino-acyl groups"/>
    <property type="evidence" value="ECO:0007669"/>
    <property type="project" value="InterPro"/>
</dbReference>
<dbReference type="InterPro" id="IPR016181">
    <property type="entry name" value="Acyl_CoA_acyltransferase"/>
</dbReference>
<reference evidence="2" key="1">
    <citation type="submission" date="2019-12" db="EMBL/GenBank/DDBJ databases">
        <title>Clostridiaceae gen. nov. sp. nov., isolated from sediment in Xinjiang, China.</title>
        <authorList>
            <person name="Zhang R."/>
        </authorList>
    </citation>
    <scope>NUCLEOTIDE SEQUENCE</scope>
    <source>
        <strain evidence="2">D2Q-11</strain>
    </source>
</reference>
<dbReference type="InterPro" id="IPR027365">
    <property type="entry name" value="GNAT_acetyltra_YdfB-like"/>
</dbReference>
<dbReference type="SUPFAM" id="SSF55729">
    <property type="entry name" value="Acyl-CoA N-acyltransferases (Nat)"/>
    <property type="match status" value="1"/>
</dbReference>
<organism evidence="2 3">
    <name type="scientific">Anaeromonas frigoriresistens</name>
    <dbReference type="NCBI Taxonomy" id="2683708"/>
    <lineage>
        <taxon>Bacteria</taxon>
        <taxon>Bacillati</taxon>
        <taxon>Bacillota</taxon>
        <taxon>Tissierellia</taxon>
        <taxon>Tissierellales</taxon>
        <taxon>Thermohalobacteraceae</taxon>
        <taxon>Anaeromonas</taxon>
    </lineage>
</organism>
<evidence type="ECO:0000313" key="2">
    <source>
        <dbReference type="EMBL" id="MBS4537526.1"/>
    </source>
</evidence>
<dbReference type="PANTHER" id="PTHR31143:SF2">
    <property type="entry name" value="FR47-LIKE DOMAIN-CONTAINING PROTEIN-RELATED"/>
    <property type="match status" value="1"/>
</dbReference>
<dbReference type="PANTHER" id="PTHR31143">
    <property type="match status" value="1"/>
</dbReference>
<dbReference type="InterPro" id="IPR042573">
    <property type="entry name" value="GNAT_acetyltra_N"/>
</dbReference>